<reference evidence="3" key="1">
    <citation type="submission" date="2020-08" db="EMBL/GenBank/DDBJ databases">
        <title>Ramlibacter sp. GTP1 16S ribosomal RNA gene genome sequencing and assembly.</title>
        <authorList>
            <person name="Kang M."/>
        </authorList>
    </citation>
    <scope>NUCLEOTIDE SEQUENCE</scope>
    <source>
        <strain evidence="3">GTP1</strain>
    </source>
</reference>
<dbReference type="EMBL" id="JACORU010000016">
    <property type="protein sequence ID" value="MBC5768243.1"/>
    <property type="molecule type" value="Genomic_DNA"/>
</dbReference>
<proteinExistence type="predicted"/>
<evidence type="ECO:0000313" key="4">
    <source>
        <dbReference type="Proteomes" id="UP000596827"/>
    </source>
</evidence>
<feature type="domain" description="Type IV pilin Tt1218-like" evidence="2">
    <location>
        <begin position="31"/>
        <end position="83"/>
    </location>
</feature>
<dbReference type="NCBIfam" id="TIGR02523">
    <property type="entry name" value="type_IV_pilV"/>
    <property type="match status" value="1"/>
</dbReference>
<dbReference type="Proteomes" id="UP000596827">
    <property type="component" value="Unassembled WGS sequence"/>
</dbReference>
<dbReference type="AlphaFoldDB" id="A0A923MD92"/>
<keyword evidence="1" id="KW-0472">Membrane</keyword>
<name>A0A923MD92_9BURK</name>
<evidence type="ECO:0000256" key="1">
    <source>
        <dbReference type="SAM" id="Phobius"/>
    </source>
</evidence>
<comment type="caution">
    <text evidence="3">The sequence shown here is derived from an EMBL/GenBank/DDBJ whole genome shotgun (WGS) entry which is preliminary data.</text>
</comment>
<dbReference type="InterPro" id="IPR013362">
    <property type="entry name" value="Pilus_4_PilV"/>
</dbReference>
<keyword evidence="1" id="KW-0812">Transmembrane</keyword>
<accession>A0A923MD92</accession>
<dbReference type="Pfam" id="PF07963">
    <property type="entry name" value="N_methyl"/>
    <property type="match status" value="1"/>
</dbReference>
<protein>
    <submittedName>
        <fullName evidence="3">Type IV pilus modification protein PilV</fullName>
    </submittedName>
</protein>
<dbReference type="InterPro" id="IPR012902">
    <property type="entry name" value="N_methyl_site"/>
</dbReference>
<gene>
    <name evidence="3" type="primary">pilV</name>
    <name evidence="3" type="ORF">H8R02_27510</name>
</gene>
<keyword evidence="4" id="KW-1185">Reference proteome</keyword>
<evidence type="ECO:0000313" key="3">
    <source>
        <dbReference type="EMBL" id="MBC5768243.1"/>
    </source>
</evidence>
<sequence length="182" mass="19012">MAVMKQRGATLIEILVTIVIVAFGLLGLAGLQMKMQMSETEAYQRSQAIMLLNDMASRIATNRINSASYVSTTTYGTGATCSSISTSTQAGRDLQEWCYALEGAGATLGTAKAGAMINGKGCITSTSGGDILVTVVWQGLTPISAPPSSVTCGATNYDFGTSCVNELCRRFLTTVVKIGTLT</sequence>
<keyword evidence="1" id="KW-1133">Transmembrane helix</keyword>
<feature type="transmembrane region" description="Helical" evidence="1">
    <location>
        <begin position="12"/>
        <end position="31"/>
    </location>
</feature>
<dbReference type="Pfam" id="PF22150">
    <property type="entry name" value="Tt1218-like"/>
    <property type="match status" value="1"/>
</dbReference>
<organism evidence="3 4">
    <name type="scientific">Ramlibacter albus</name>
    <dbReference type="NCBI Taxonomy" id="2079448"/>
    <lineage>
        <taxon>Bacteria</taxon>
        <taxon>Pseudomonadati</taxon>
        <taxon>Pseudomonadota</taxon>
        <taxon>Betaproteobacteria</taxon>
        <taxon>Burkholderiales</taxon>
        <taxon>Comamonadaceae</taxon>
        <taxon>Ramlibacter</taxon>
    </lineage>
</organism>
<evidence type="ECO:0000259" key="2">
    <source>
        <dbReference type="Pfam" id="PF22150"/>
    </source>
</evidence>
<dbReference type="InterPro" id="IPR054402">
    <property type="entry name" value="Tt1218-like_dom"/>
</dbReference>